<evidence type="ECO:0000313" key="1">
    <source>
        <dbReference type="EMBL" id="CAA9580917.1"/>
    </source>
</evidence>
<organism evidence="1">
    <name type="scientific">uncultured Thermomicrobiales bacterium</name>
    <dbReference type="NCBI Taxonomy" id="1645740"/>
    <lineage>
        <taxon>Bacteria</taxon>
        <taxon>Pseudomonadati</taxon>
        <taxon>Thermomicrobiota</taxon>
        <taxon>Thermomicrobia</taxon>
        <taxon>Thermomicrobiales</taxon>
        <taxon>environmental samples</taxon>
    </lineage>
</organism>
<proteinExistence type="predicted"/>
<dbReference type="AlphaFoldDB" id="A0A6J4VJZ6"/>
<protein>
    <submittedName>
        <fullName evidence="1">Uncharacterized protein</fullName>
    </submittedName>
</protein>
<accession>A0A6J4VJZ6</accession>
<feature type="non-terminal residue" evidence="1">
    <location>
        <position position="1"/>
    </location>
</feature>
<name>A0A6J4VJZ6_9BACT</name>
<sequence length="68" mass="7423">VGRRSVSDRLGLQRYCRHAGNHRGTVGVLSPSRPRVRGLRLCRRTGGQRGAADAGIRRTGDAAICRRV</sequence>
<feature type="non-terminal residue" evidence="1">
    <location>
        <position position="68"/>
    </location>
</feature>
<reference evidence="1" key="1">
    <citation type="submission" date="2020-02" db="EMBL/GenBank/DDBJ databases">
        <authorList>
            <person name="Meier V. D."/>
        </authorList>
    </citation>
    <scope>NUCLEOTIDE SEQUENCE</scope>
    <source>
        <strain evidence="1">AVDCRST_MAG18</strain>
    </source>
</reference>
<gene>
    <name evidence="1" type="ORF">AVDCRST_MAG18-3119</name>
</gene>
<dbReference type="EMBL" id="CADCWN010000236">
    <property type="protein sequence ID" value="CAA9580917.1"/>
    <property type="molecule type" value="Genomic_DNA"/>
</dbReference>